<keyword evidence="7" id="KW-0408">Iron</keyword>
<evidence type="ECO:0000256" key="3">
    <source>
        <dbReference type="ARBA" id="ARBA00022741"/>
    </source>
</evidence>
<dbReference type="InterPro" id="IPR014001">
    <property type="entry name" value="Helicase_ATP-bd"/>
</dbReference>
<evidence type="ECO:0000256" key="9">
    <source>
        <dbReference type="ARBA" id="ARBA00023125"/>
    </source>
</evidence>
<dbReference type="Pfam" id="PF13307">
    <property type="entry name" value="Helicase_C_2"/>
    <property type="match status" value="1"/>
</dbReference>
<dbReference type="InterPro" id="IPR011545">
    <property type="entry name" value="DEAD/DEAH_box_helicase_dom"/>
</dbReference>
<dbReference type="RefSeq" id="WP_206655065.1">
    <property type="nucleotide sequence ID" value="NZ_CP071182.1"/>
</dbReference>
<evidence type="ECO:0000256" key="5">
    <source>
        <dbReference type="ARBA" id="ARBA00022806"/>
    </source>
</evidence>
<sequence length="931" mass="102422">MPFLLMFVSYPGLTTTATDREVNAKDFRTAASLSSIHAARWQNGAIVSTFHLEDLQKYSTDALPDVILPLLQLADGCVPVASISQSDFDRVGQLCESIGYHLPVAEALLDVTTLRDLLGFEDPIAASGVDVHSDSPRESVGIWSELLCRLFTKTTALPQVTLQHLGGLGHLVSPALGAWFDNAAEWRTVNRLPLVPDGCDVIDQLAFSRPGSETTIEVKEAPPAATTTLDIENPVNMLGQDSPFAQVLPGFQVRPGQLQMVEAVSQALQDGHHLLVEAGTGTGKSLAYLIPAALHAKATDERVIVSTHTIALQDQVSHRDFPILQQSLNTPLSLAVFKGRTHYVCMRKLHQELRSVSLVTPPDEVLTYMQLVIWLTITKEGNREELTGKSLLGTVWPRIQSETETCISKRCPFFKACYYFRARTKANNANVVVTNHSLVFTDLKANHHVLPHYNHVIFDEAHHLEQEATNHLGSEVSRFQCLSLIGRLTRDNGRHGVLPDLLQLLTGSDATSVKAIPVLEQLTDEVMNVRALIEQAFAHLNALVPQGQSDVRITQQLAQAPKFTTVQDSAGALEAQTGVLEELAGKLGEFAETETNEDLSGRLFDATGFLSELMGQTRLLAAVGSASEDWVEWVEVSGGAERRQVVFHQAPIDVSKILRERLFETKESVILTSATLSVAGDFSFLQQRLGLAKRGSKDDDPTFEVASLTVPSPFDYNRQALLCVPTDVPDLSKMSAEDAAVWLSDSIYQLARISRGRLMTLFTSHAMLRATAEYLRQPLAKQGLRLLAQGLDGSRTQILRMFQEEPESVLLGAQSFWEGIDLPGDQLITLCIVRLPFTPPTHPVTAARNELVEAQGKSAFWFNSLPEAVVRFRQGFGRLIRTVDDKGVIVVFDKRVVTARYGQQFIQSVPGLRTFVGTELNVLRSVKSFLA</sequence>
<dbReference type="PANTHER" id="PTHR11472">
    <property type="entry name" value="DNA REPAIR DEAD HELICASE RAD3/XP-D SUBFAMILY MEMBER"/>
    <property type="match status" value="1"/>
</dbReference>
<dbReference type="PROSITE" id="PS51192">
    <property type="entry name" value="HELICASE_ATP_BIND_1"/>
    <property type="match status" value="1"/>
</dbReference>
<evidence type="ECO:0000256" key="7">
    <source>
        <dbReference type="ARBA" id="ARBA00023004"/>
    </source>
</evidence>
<dbReference type="InterPro" id="IPR045028">
    <property type="entry name" value="DinG/Rad3-like"/>
</dbReference>
<dbReference type="Pfam" id="PF00270">
    <property type="entry name" value="DEAD"/>
    <property type="match status" value="1"/>
</dbReference>
<dbReference type="PROSITE" id="PS51193">
    <property type="entry name" value="HELICASE_ATP_BIND_2"/>
    <property type="match status" value="1"/>
</dbReference>
<dbReference type="SMART" id="SM00487">
    <property type="entry name" value="DEXDc"/>
    <property type="match status" value="1"/>
</dbReference>
<keyword evidence="6" id="KW-0067">ATP-binding</keyword>
<evidence type="ECO:0000256" key="13">
    <source>
        <dbReference type="ARBA" id="ARBA00048954"/>
    </source>
</evidence>
<feature type="domain" description="Helicase ATP-binding" evidence="15">
    <location>
        <begin position="243"/>
        <end position="508"/>
    </location>
</feature>
<dbReference type="SMART" id="SM00491">
    <property type="entry name" value="HELICc2"/>
    <property type="match status" value="1"/>
</dbReference>
<keyword evidence="9" id="KW-0238">DNA-binding</keyword>
<evidence type="ECO:0000259" key="14">
    <source>
        <dbReference type="PROSITE" id="PS51192"/>
    </source>
</evidence>
<organism evidence="16 17">
    <name type="scientific">Alicyclobacillus mengziensis</name>
    <dbReference type="NCBI Taxonomy" id="2931921"/>
    <lineage>
        <taxon>Bacteria</taxon>
        <taxon>Bacillati</taxon>
        <taxon>Bacillota</taxon>
        <taxon>Bacilli</taxon>
        <taxon>Bacillales</taxon>
        <taxon>Alicyclobacillaceae</taxon>
        <taxon>Alicyclobacillus</taxon>
    </lineage>
</organism>
<dbReference type="EC" id="5.6.2.3" evidence="12"/>
<evidence type="ECO:0000256" key="10">
    <source>
        <dbReference type="ARBA" id="ARBA00023235"/>
    </source>
</evidence>
<keyword evidence="4" id="KW-0378">Hydrolase</keyword>
<keyword evidence="3" id="KW-0547">Nucleotide-binding</keyword>
<keyword evidence="2" id="KW-0479">Metal-binding</keyword>
<feature type="domain" description="Helicase ATP-binding" evidence="14">
    <location>
        <begin position="265"/>
        <end position="529"/>
    </location>
</feature>
<dbReference type="Proteomes" id="UP000663505">
    <property type="component" value="Chromosome"/>
</dbReference>
<gene>
    <name evidence="16" type="ORF">JZ786_14165</name>
</gene>
<evidence type="ECO:0000256" key="12">
    <source>
        <dbReference type="ARBA" id="ARBA00044969"/>
    </source>
</evidence>
<keyword evidence="17" id="KW-1185">Reference proteome</keyword>
<evidence type="ECO:0000256" key="8">
    <source>
        <dbReference type="ARBA" id="ARBA00023014"/>
    </source>
</evidence>
<protein>
    <recommendedName>
        <fullName evidence="12">DNA 5'-3' helicase</fullName>
        <ecNumber evidence="12">5.6.2.3</ecNumber>
    </recommendedName>
</protein>
<dbReference type="GO" id="GO:0051536">
    <property type="term" value="F:iron-sulfur cluster binding"/>
    <property type="evidence" value="ECO:0007669"/>
    <property type="project" value="UniProtKB-KW"/>
</dbReference>
<dbReference type="PANTHER" id="PTHR11472:SF34">
    <property type="entry name" value="REGULATOR OF TELOMERE ELONGATION HELICASE 1"/>
    <property type="match status" value="1"/>
</dbReference>
<dbReference type="GO" id="GO:0043139">
    <property type="term" value="F:5'-3' DNA helicase activity"/>
    <property type="evidence" value="ECO:0007669"/>
    <property type="project" value="UniProtKB-EC"/>
</dbReference>
<keyword evidence="10" id="KW-0413">Isomerase</keyword>
<dbReference type="KEGG" id="afx:JZ786_14165"/>
<dbReference type="InterPro" id="IPR027417">
    <property type="entry name" value="P-loop_NTPase"/>
</dbReference>
<evidence type="ECO:0000313" key="16">
    <source>
        <dbReference type="EMBL" id="QSO45696.1"/>
    </source>
</evidence>
<keyword evidence="8" id="KW-0411">Iron-sulfur</keyword>
<dbReference type="AlphaFoldDB" id="A0A9X7VV34"/>
<dbReference type="GO" id="GO:0006139">
    <property type="term" value="P:nucleobase-containing compound metabolic process"/>
    <property type="evidence" value="ECO:0007669"/>
    <property type="project" value="InterPro"/>
</dbReference>
<dbReference type="EMBL" id="CP071182">
    <property type="protein sequence ID" value="QSO45696.1"/>
    <property type="molecule type" value="Genomic_DNA"/>
</dbReference>
<reference evidence="16 17" key="1">
    <citation type="submission" date="2021-02" db="EMBL/GenBank/DDBJ databases">
        <title>Alicyclobacillus curvatus sp. nov. and Alicyclobacillus mengziensis sp. nov., two acidophilic bacteria isolated from acid mine drainage.</title>
        <authorList>
            <person name="Huang Y."/>
        </authorList>
    </citation>
    <scope>NUCLEOTIDE SEQUENCE [LARGE SCALE GENOMIC DNA]</scope>
    <source>
        <strain evidence="16 17">S30H14</strain>
    </source>
</reference>
<evidence type="ECO:0000259" key="15">
    <source>
        <dbReference type="PROSITE" id="PS51193"/>
    </source>
</evidence>
<name>A0A9X7VV34_9BACL</name>
<dbReference type="InterPro" id="IPR006555">
    <property type="entry name" value="ATP-dep_Helicase_C"/>
</dbReference>
<accession>A0A9X7VV34</accession>
<proteinExistence type="inferred from homology"/>
<evidence type="ECO:0000256" key="4">
    <source>
        <dbReference type="ARBA" id="ARBA00022801"/>
    </source>
</evidence>
<evidence type="ECO:0000256" key="11">
    <source>
        <dbReference type="ARBA" id="ARBA00038058"/>
    </source>
</evidence>
<dbReference type="GO" id="GO:0016818">
    <property type="term" value="F:hydrolase activity, acting on acid anhydrides, in phosphorus-containing anhydrides"/>
    <property type="evidence" value="ECO:0007669"/>
    <property type="project" value="InterPro"/>
</dbReference>
<evidence type="ECO:0000313" key="17">
    <source>
        <dbReference type="Proteomes" id="UP000663505"/>
    </source>
</evidence>
<dbReference type="InterPro" id="IPR014013">
    <property type="entry name" value="Helic_SF1/SF2_ATP-bd_DinG/Rad3"/>
</dbReference>
<comment type="similarity">
    <text evidence="11">Belongs to the helicase family. DinG subfamily.</text>
</comment>
<evidence type="ECO:0000256" key="1">
    <source>
        <dbReference type="ARBA" id="ARBA00001966"/>
    </source>
</evidence>
<dbReference type="Pfam" id="PF06733">
    <property type="entry name" value="DEAD_2"/>
    <property type="match status" value="1"/>
</dbReference>
<dbReference type="GO" id="GO:0046872">
    <property type="term" value="F:metal ion binding"/>
    <property type="evidence" value="ECO:0007669"/>
    <property type="project" value="UniProtKB-KW"/>
</dbReference>
<dbReference type="InterPro" id="IPR010614">
    <property type="entry name" value="RAD3-like_helicase_DEAD"/>
</dbReference>
<comment type="catalytic activity">
    <reaction evidence="13">
        <text>ATP + H2O = ADP + phosphate + H(+)</text>
        <dbReference type="Rhea" id="RHEA:13065"/>
        <dbReference type="ChEBI" id="CHEBI:15377"/>
        <dbReference type="ChEBI" id="CHEBI:15378"/>
        <dbReference type="ChEBI" id="CHEBI:30616"/>
        <dbReference type="ChEBI" id="CHEBI:43474"/>
        <dbReference type="ChEBI" id="CHEBI:456216"/>
        <dbReference type="EC" id="5.6.2.3"/>
    </reaction>
</comment>
<evidence type="ECO:0000256" key="6">
    <source>
        <dbReference type="ARBA" id="ARBA00022840"/>
    </source>
</evidence>
<evidence type="ECO:0000256" key="2">
    <source>
        <dbReference type="ARBA" id="ARBA00022723"/>
    </source>
</evidence>
<comment type="cofactor">
    <cofactor evidence="1">
        <name>[4Fe-4S] cluster</name>
        <dbReference type="ChEBI" id="CHEBI:49883"/>
    </cofactor>
</comment>
<keyword evidence="5 16" id="KW-0347">Helicase</keyword>
<dbReference type="GO" id="GO:0005524">
    <property type="term" value="F:ATP binding"/>
    <property type="evidence" value="ECO:0007669"/>
    <property type="project" value="UniProtKB-KW"/>
</dbReference>
<dbReference type="GO" id="GO:0003677">
    <property type="term" value="F:DNA binding"/>
    <property type="evidence" value="ECO:0007669"/>
    <property type="project" value="UniProtKB-KW"/>
</dbReference>
<dbReference type="Gene3D" id="3.40.50.300">
    <property type="entry name" value="P-loop containing nucleotide triphosphate hydrolases"/>
    <property type="match status" value="2"/>
</dbReference>
<dbReference type="SUPFAM" id="SSF52540">
    <property type="entry name" value="P-loop containing nucleoside triphosphate hydrolases"/>
    <property type="match status" value="1"/>
</dbReference>